<protein>
    <submittedName>
        <fullName evidence="5">Helix-turn-helix transcriptional regulator</fullName>
    </submittedName>
</protein>
<dbReference type="PROSITE" id="PS01124">
    <property type="entry name" value="HTH_ARAC_FAMILY_2"/>
    <property type="match status" value="1"/>
</dbReference>
<evidence type="ECO:0000256" key="2">
    <source>
        <dbReference type="ARBA" id="ARBA00023125"/>
    </source>
</evidence>
<dbReference type="PANTHER" id="PTHR43280:SF32">
    <property type="entry name" value="TRANSCRIPTIONAL REGULATORY PROTEIN"/>
    <property type="match status" value="1"/>
</dbReference>
<evidence type="ECO:0000259" key="4">
    <source>
        <dbReference type="PROSITE" id="PS01124"/>
    </source>
</evidence>
<keyword evidence="6" id="KW-1185">Reference proteome</keyword>
<dbReference type="Proteomes" id="UP000664628">
    <property type="component" value="Unassembled WGS sequence"/>
</dbReference>
<dbReference type="PANTHER" id="PTHR43280">
    <property type="entry name" value="ARAC-FAMILY TRANSCRIPTIONAL REGULATOR"/>
    <property type="match status" value="1"/>
</dbReference>
<evidence type="ECO:0000256" key="3">
    <source>
        <dbReference type="ARBA" id="ARBA00023163"/>
    </source>
</evidence>
<name>A0ABS3JI08_9BACT</name>
<gene>
    <name evidence="5" type="ORF">J2I46_10690</name>
</gene>
<dbReference type="RefSeq" id="WP_207328985.1">
    <property type="nucleotide sequence ID" value="NZ_JAFMYW010000002.1"/>
</dbReference>
<proteinExistence type="predicted"/>
<keyword evidence="1" id="KW-0805">Transcription regulation</keyword>
<evidence type="ECO:0000313" key="5">
    <source>
        <dbReference type="EMBL" id="MBO0949051.1"/>
    </source>
</evidence>
<comment type="caution">
    <text evidence="5">The sequence shown here is derived from an EMBL/GenBank/DDBJ whole genome shotgun (WGS) entry which is preliminary data.</text>
</comment>
<evidence type="ECO:0000313" key="6">
    <source>
        <dbReference type="Proteomes" id="UP000664628"/>
    </source>
</evidence>
<dbReference type="SUPFAM" id="SSF46689">
    <property type="entry name" value="Homeodomain-like"/>
    <property type="match status" value="1"/>
</dbReference>
<keyword evidence="3" id="KW-0804">Transcription</keyword>
<dbReference type="InterPro" id="IPR018060">
    <property type="entry name" value="HTH_AraC"/>
</dbReference>
<dbReference type="InterPro" id="IPR009057">
    <property type="entry name" value="Homeodomain-like_sf"/>
</dbReference>
<reference evidence="5 6" key="1">
    <citation type="submission" date="2021-03" db="EMBL/GenBank/DDBJ databases">
        <title>Fibrella sp. HMF5405 genome sequencing and assembly.</title>
        <authorList>
            <person name="Kang H."/>
            <person name="Kim H."/>
            <person name="Bae S."/>
            <person name="Joh K."/>
        </authorList>
    </citation>
    <scope>NUCLEOTIDE SEQUENCE [LARGE SCALE GENOMIC DNA]</scope>
    <source>
        <strain evidence="5 6">HMF5405</strain>
    </source>
</reference>
<dbReference type="Gene3D" id="1.10.10.60">
    <property type="entry name" value="Homeodomain-like"/>
    <property type="match status" value="1"/>
</dbReference>
<evidence type="ECO:0000256" key="1">
    <source>
        <dbReference type="ARBA" id="ARBA00023015"/>
    </source>
</evidence>
<accession>A0ABS3JI08</accession>
<dbReference type="EMBL" id="JAFMYW010000002">
    <property type="protein sequence ID" value="MBO0949051.1"/>
    <property type="molecule type" value="Genomic_DNA"/>
</dbReference>
<dbReference type="Pfam" id="PF12833">
    <property type="entry name" value="HTH_18"/>
    <property type="match status" value="1"/>
</dbReference>
<organism evidence="5 6">
    <name type="scientific">Fibrella forsythiae</name>
    <dbReference type="NCBI Taxonomy" id="2817061"/>
    <lineage>
        <taxon>Bacteria</taxon>
        <taxon>Pseudomonadati</taxon>
        <taxon>Bacteroidota</taxon>
        <taxon>Cytophagia</taxon>
        <taxon>Cytophagales</taxon>
        <taxon>Spirosomataceae</taxon>
        <taxon>Fibrella</taxon>
    </lineage>
</organism>
<sequence length="308" mass="35072">MSKSIEELYSKVTPVADDVPGTLLQPDLQREVGHFNVFNVEDLMRGNRDKPPMSFDRRAFYKISLIRGRSRVEYADQEIDIDQCALWFATSRVPYRWLPHNSTQIGYFCIFTDEFLLPAKGGLALEELPIFQPGNCPIWSVTNEEYTAIEALFLKMTQEIASTFPYKYDLLRAYLLELIYLGQKMQPASALTPGHNASTRLAAQFADLLERQFPLDSPQQQLRFRTAKDYADQLAVHVNHLNRVLKETTGHTTTKLIGSRVTQEAKILLKQTNWSVSEIAGSLGFADVAHFCNFFKRQTGLVPGSLRM</sequence>
<feature type="domain" description="HTH araC/xylS-type" evidence="4">
    <location>
        <begin position="203"/>
        <end position="308"/>
    </location>
</feature>
<dbReference type="SMART" id="SM00342">
    <property type="entry name" value="HTH_ARAC"/>
    <property type="match status" value="1"/>
</dbReference>
<keyword evidence="2" id="KW-0238">DNA-binding</keyword>